<proteinExistence type="predicted"/>
<dbReference type="EMBL" id="JARYMX010000004">
    <property type="protein sequence ID" value="KAJ9554014.1"/>
    <property type="molecule type" value="Genomic_DNA"/>
</dbReference>
<dbReference type="AlphaFoldDB" id="A0AA38WLB8"/>
<dbReference type="Proteomes" id="UP001172457">
    <property type="component" value="Chromosome 4"/>
</dbReference>
<reference evidence="2" key="1">
    <citation type="submission" date="2023-03" db="EMBL/GenBank/DDBJ databases">
        <title>Chromosome-scale reference genome and RAD-based genetic map of yellow starthistle (Centaurea solstitialis) reveal putative structural variation and QTLs associated with invader traits.</title>
        <authorList>
            <person name="Reatini B."/>
            <person name="Cang F.A."/>
            <person name="Jiang Q."/>
            <person name="Mckibben M.T.W."/>
            <person name="Barker M.S."/>
            <person name="Rieseberg L.H."/>
            <person name="Dlugosch K.M."/>
        </authorList>
    </citation>
    <scope>NUCLEOTIDE SEQUENCE</scope>
    <source>
        <strain evidence="2">CAN-66</strain>
        <tissue evidence="2">Leaf</tissue>
    </source>
</reference>
<evidence type="ECO:0000313" key="3">
    <source>
        <dbReference type="Proteomes" id="UP001172457"/>
    </source>
</evidence>
<accession>A0AA38WLB8</accession>
<name>A0AA38WLB8_9ASTR</name>
<dbReference type="Pfam" id="PF08268">
    <property type="entry name" value="FBA_3"/>
    <property type="match status" value="1"/>
</dbReference>
<feature type="domain" description="F-box associated beta-propeller type 3" evidence="1">
    <location>
        <begin position="25"/>
        <end position="97"/>
    </location>
</feature>
<keyword evidence="3" id="KW-1185">Reference proteome</keyword>
<dbReference type="InterPro" id="IPR013187">
    <property type="entry name" value="F-box-assoc_dom_typ3"/>
</dbReference>
<sequence>MVYVMDVPCHHIYQYGSIPVDFNLSEWTCYYIHGSVNGLICLSYQRIGELVIQIWNPSLSAMLTLPRYGNPFGCTDKIFIQFGFGFDPETDDYKIIKFIILK</sequence>
<comment type="caution">
    <text evidence="2">The sequence shown here is derived from an EMBL/GenBank/DDBJ whole genome shotgun (WGS) entry which is preliminary data.</text>
</comment>
<evidence type="ECO:0000313" key="2">
    <source>
        <dbReference type="EMBL" id="KAJ9554014.1"/>
    </source>
</evidence>
<protein>
    <recommendedName>
        <fullName evidence="1">F-box associated beta-propeller type 3 domain-containing protein</fullName>
    </recommendedName>
</protein>
<evidence type="ECO:0000259" key="1">
    <source>
        <dbReference type="Pfam" id="PF08268"/>
    </source>
</evidence>
<organism evidence="2 3">
    <name type="scientific">Centaurea solstitialis</name>
    <name type="common">yellow star-thistle</name>
    <dbReference type="NCBI Taxonomy" id="347529"/>
    <lineage>
        <taxon>Eukaryota</taxon>
        <taxon>Viridiplantae</taxon>
        <taxon>Streptophyta</taxon>
        <taxon>Embryophyta</taxon>
        <taxon>Tracheophyta</taxon>
        <taxon>Spermatophyta</taxon>
        <taxon>Magnoliopsida</taxon>
        <taxon>eudicotyledons</taxon>
        <taxon>Gunneridae</taxon>
        <taxon>Pentapetalae</taxon>
        <taxon>asterids</taxon>
        <taxon>campanulids</taxon>
        <taxon>Asterales</taxon>
        <taxon>Asteraceae</taxon>
        <taxon>Carduoideae</taxon>
        <taxon>Cardueae</taxon>
        <taxon>Centaureinae</taxon>
        <taxon>Centaurea</taxon>
    </lineage>
</organism>
<gene>
    <name evidence="2" type="ORF">OSB04_018059</name>
</gene>